<evidence type="ECO:0000313" key="2">
    <source>
        <dbReference type="EMBL" id="SFB31677.1"/>
    </source>
</evidence>
<feature type="compositionally biased region" description="Basic and acidic residues" evidence="1">
    <location>
        <begin position="7"/>
        <end position="30"/>
    </location>
</feature>
<dbReference type="EMBL" id="FOKA01000014">
    <property type="protein sequence ID" value="SFB31677.1"/>
    <property type="molecule type" value="Genomic_DNA"/>
</dbReference>
<protein>
    <submittedName>
        <fullName evidence="2">Uncharacterized protein</fullName>
    </submittedName>
</protein>
<evidence type="ECO:0000256" key="1">
    <source>
        <dbReference type="SAM" id="MobiDB-lite"/>
    </source>
</evidence>
<dbReference type="STRING" id="988821.SAMN05421867_11438"/>
<feature type="region of interest" description="Disordered" evidence="1">
    <location>
        <begin position="1"/>
        <end position="30"/>
    </location>
</feature>
<organism evidence="2 3">
    <name type="scientific">Cellulomonas marina</name>
    <dbReference type="NCBI Taxonomy" id="988821"/>
    <lineage>
        <taxon>Bacteria</taxon>
        <taxon>Bacillati</taxon>
        <taxon>Actinomycetota</taxon>
        <taxon>Actinomycetes</taxon>
        <taxon>Micrococcales</taxon>
        <taxon>Cellulomonadaceae</taxon>
        <taxon>Cellulomonas</taxon>
    </lineage>
</organism>
<reference evidence="2 3" key="1">
    <citation type="submission" date="2016-10" db="EMBL/GenBank/DDBJ databases">
        <authorList>
            <person name="de Groot N.N."/>
        </authorList>
    </citation>
    <scope>NUCLEOTIDE SEQUENCE [LARGE SCALE GENOMIC DNA]</scope>
    <source>
        <strain evidence="2 3">CGMCC 4.6945</strain>
    </source>
</reference>
<accession>A0A1I1A1D8</accession>
<gene>
    <name evidence="2" type="ORF">SAMN05421867_11438</name>
</gene>
<dbReference type="AlphaFoldDB" id="A0A1I1A1D8"/>
<evidence type="ECO:0000313" key="3">
    <source>
        <dbReference type="Proteomes" id="UP000199012"/>
    </source>
</evidence>
<name>A0A1I1A1D8_9CELL</name>
<sequence>MQGQGDGHGDERVREEQHDDVQDGERVRGR</sequence>
<dbReference type="Proteomes" id="UP000199012">
    <property type="component" value="Unassembled WGS sequence"/>
</dbReference>
<proteinExistence type="predicted"/>
<keyword evidence="3" id="KW-1185">Reference proteome</keyword>